<keyword evidence="4 8" id="KW-0812">Transmembrane</keyword>
<comment type="caution">
    <text evidence="10">The sequence shown here is derived from an EMBL/GenBank/DDBJ whole genome shotgun (WGS) entry which is preliminary data.</text>
</comment>
<keyword evidence="3" id="KW-1003">Cell membrane</keyword>
<feature type="transmembrane region" description="Helical" evidence="8">
    <location>
        <begin position="541"/>
        <end position="560"/>
    </location>
</feature>
<dbReference type="PROSITE" id="PS50156">
    <property type="entry name" value="SSD"/>
    <property type="match status" value="1"/>
</dbReference>
<feature type="transmembrane region" description="Helical" evidence="8">
    <location>
        <begin position="328"/>
        <end position="351"/>
    </location>
</feature>
<feature type="region of interest" description="Disordered" evidence="7">
    <location>
        <begin position="712"/>
        <end position="737"/>
    </location>
</feature>
<keyword evidence="5 8" id="KW-1133">Transmembrane helix</keyword>
<feature type="transmembrane region" description="Helical" evidence="8">
    <location>
        <begin position="645"/>
        <end position="666"/>
    </location>
</feature>
<comment type="similarity">
    <text evidence="2">Belongs to the resistance-nodulation-cell division (RND) (TC 2.A.6) family. MmpL subfamily.</text>
</comment>
<dbReference type="Pfam" id="PF03176">
    <property type="entry name" value="MMPL"/>
    <property type="match status" value="2"/>
</dbReference>
<feature type="transmembrane region" description="Helical" evidence="8">
    <location>
        <begin position="30"/>
        <end position="51"/>
    </location>
</feature>
<evidence type="ECO:0000256" key="2">
    <source>
        <dbReference type="ARBA" id="ARBA00010157"/>
    </source>
</evidence>
<comment type="subcellular location">
    <subcellularLocation>
        <location evidence="1">Cell membrane</location>
        <topology evidence="1">Multi-pass membrane protein</topology>
    </subcellularLocation>
</comment>
<evidence type="ECO:0000313" key="10">
    <source>
        <dbReference type="EMBL" id="MBS2551762.1"/>
    </source>
</evidence>
<feature type="transmembrane region" description="Helical" evidence="8">
    <location>
        <begin position="600"/>
        <end position="624"/>
    </location>
</feature>
<feature type="transmembrane region" description="Helical" evidence="8">
    <location>
        <begin position="385"/>
        <end position="403"/>
    </location>
</feature>
<feature type="transmembrane region" description="Helical" evidence="8">
    <location>
        <begin position="567"/>
        <end position="588"/>
    </location>
</feature>
<evidence type="ECO:0000256" key="6">
    <source>
        <dbReference type="ARBA" id="ARBA00023136"/>
    </source>
</evidence>
<dbReference type="Gene3D" id="1.20.1640.10">
    <property type="entry name" value="Multidrug efflux transporter AcrB transmembrane domain"/>
    <property type="match status" value="2"/>
</dbReference>
<evidence type="ECO:0000313" key="11">
    <source>
        <dbReference type="Proteomes" id="UP000730482"/>
    </source>
</evidence>
<protein>
    <submittedName>
        <fullName evidence="10">MMPL family transporter</fullName>
    </submittedName>
</protein>
<reference evidence="10 11" key="1">
    <citation type="submission" date="2020-02" db="EMBL/GenBank/DDBJ databases">
        <title>Acidophilic actinobacteria isolated from forest soil.</title>
        <authorList>
            <person name="Golinska P."/>
        </authorList>
    </citation>
    <scope>NUCLEOTIDE SEQUENCE [LARGE SCALE GENOMIC DNA]</scope>
    <source>
        <strain evidence="10 11">NL8</strain>
    </source>
</reference>
<evidence type="ECO:0000259" key="9">
    <source>
        <dbReference type="PROSITE" id="PS50156"/>
    </source>
</evidence>
<feature type="domain" description="SSD" evidence="9">
    <location>
        <begin position="218"/>
        <end position="350"/>
    </location>
</feature>
<dbReference type="SUPFAM" id="SSF82866">
    <property type="entry name" value="Multidrug efflux transporter AcrB transmembrane domain"/>
    <property type="match status" value="2"/>
</dbReference>
<keyword evidence="11" id="KW-1185">Reference proteome</keyword>
<dbReference type="PANTHER" id="PTHR33406:SF6">
    <property type="entry name" value="MEMBRANE PROTEIN YDGH-RELATED"/>
    <property type="match status" value="1"/>
</dbReference>
<feature type="transmembrane region" description="Helical" evidence="8">
    <location>
        <begin position="252"/>
        <end position="273"/>
    </location>
</feature>
<proteinExistence type="inferred from homology"/>
<feature type="transmembrane region" description="Helical" evidence="8">
    <location>
        <begin position="195"/>
        <end position="213"/>
    </location>
</feature>
<accession>A0ABS5L0J7</accession>
<gene>
    <name evidence="10" type="ORF">KGQ19_33340</name>
</gene>
<organism evidence="10 11">
    <name type="scientific">Catenulispora pinistramenti</name>
    <dbReference type="NCBI Taxonomy" id="2705254"/>
    <lineage>
        <taxon>Bacteria</taxon>
        <taxon>Bacillati</taxon>
        <taxon>Actinomycetota</taxon>
        <taxon>Actinomycetes</taxon>
        <taxon>Catenulisporales</taxon>
        <taxon>Catenulisporaceae</taxon>
        <taxon>Catenulispora</taxon>
    </lineage>
</organism>
<dbReference type="InterPro" id="IPR000731">
    <property type="entry name" value="SSD"/>
</dbReference>
<dbReference type="InterPro" id="IPR050545">
    <property type="entry name" value="Mycobact_MmpL"/>
</dbReference>
<evidence type="ECO:0000256" key="7">
    <source>
        <dbReference type="SAM" id="MobiDB-lite"/>
    </source>
</evidence>
<feature type="transmembrane region" description="Helical" evidence="8">
    <location>
        <begin position="678"/>
        <end position="701"/>
    </location>
</feature>
<evidence type="ECO:0000256" key="4">
    <source>
        <dbReference type="ARBA" id="ARBA00022692"/>
    </source>
</evidence>
<name>A0ABS5L0J7_9ACTN</name>
<evidence type="ECO:0000256" key="3">
    <source>
        <dbReference type="ARBA" id="ARBA00022475"/>
    </source>
</evidence>
<dbReference type="InterPro" id="IPR004869">
    <property type="entry name" value="MMPL_dom"/>
</dbReference>
<sequence>MKEAVLGARGDTAERGFFPRLGRWVALHPWRVIAAWVVVAIAVVGFAPKLATTTDESSFLPSHYESIQALNLQESAFPQAAAPAAMIVLERGDNGPLTATDTAAVSTLAAKLGAAHIPDVTAYQVGEPSPNKLLQTIGVQMPKENDPQDKQQTDAVKALRTQLQSDLSGTGLKGGITGDAAQALDSQSSGNKAEALIGIATIGLILILLLVIFRSPVIALLPIITIGVVSQVADGLIAWASKAFDLKTDSSVTSMLIVVLFGVGTDYILFFMFRYRERLRAGDAPKEAVAAAVTKAGEAILSAAGAVIVSFMALTLSTLGLFRSLGPALAIAVAVTLVAGLTLIPSVVSLLGTKVFWPSKAWKTEPRGARFAGIGRSMGRHPARYAAVSGIVMAALAVAAFSFRPTFDLSSGSQGKGTESTVWQDQLKNASSAGATMPSQVMLQSTNGAKLTKDELTQYQGTLGKVPGVAQVSEPFPNATDTVAFYSVTLKSDPSSSAAMNTVKGPLRTTAHQMAPAGTSALVGGTTAIFVDINKAVNHDYAVVFPVAAIIITLILGLVLRAIVAPLYLMASVGLGFGATLGATVLLFQNSGGNNGLIFMLPVIMYMFVVALGTDYNILMITRLREESRAGKTPREAAAEAVRHAGPTIGAAGLILAGSFASLMLAGQSTLTQMGFAISAGIAIAAFVMAMFFTPAVTALVGHGAWWPGRADAARDGSGAPQGSQEHGPAAEASMRR</sequence>
<dbReference type="Proteomes" id="UP000730482">
    <property type="component" value="Unassembled WGS sequence"/>
</dbReference>
<feature type="transmembrane region" description="Helical" evidence="8">
    <location>
        <begin position="220"/>
        <end position="240"/>
    </location>
</feature>
<dbReference type="EMBL" id="JAAFYZ010000154">
    <property type="protein sequence ID" value="MBS2551762.1"/>
    <property type="molecule type" value="Genomic_DNA"/>
</dbReference>
<evidence type="ECO:0000256" key="8">
    <source>
        <dbReference type="SAM" id="Phobius"/>
    </source>
</evidence>
<dbReference type="PANTHER" id="PTHR33406">
    <property type="entry name" value="MEMBRANE PROTEIN MJ1562-RELATED"/>
    <property type="match status" value="1"/>
</dbReference>
<evidence type="ECO:0000256" key="1">
    <source>
        <dbReference type="ARBA" id="ARBA00004651"/>
    </source>
</evidence>
<feature type="transmembrane region" description="Helical" evidence="8">
    <location>
        <begin position="299"/>
        <end position="322"/>
    </location>
</feature>
<dbReference type="RefSeq" id="WP_212016699.1">
    <property type="nucleotide sequence ID" value="NZ_JAAFYZ010000154.1"/>
</dbReference>
<keyword evidence="6 8" id="KW-0472">Membrane</keyword>
<evidence type="ECO:0000256" key="5">
    <source>
        <dbReference type="ARBA" id="ARBA00022989"/>
    </source>
</evidence>